<dbReference type="InterPro" id="IPR036527">
    <property type="entry name" value="SCP2_sterol-bd_dom_sf"/>
</dbReference>
<dbReference type="GO" id="GO:0034069">
    <property type="term" value="F:aminoglycoside N-acetyltransferase activity"/>
    <property type="evidence" value="ECO:0007669"/>
    <property type="project" value="TreeGrafter"/>
</dbReference>
<organism evidence="2 3">
    <name type="scientific">Modestobacter italicus (strain DSM 44449 / CECT 9708 / BC 501)</name>
    <dbReference type="NCBI Taxonomy" id="2732864"/>
    <lineage>
        <taxon>Bacteria</taxon>
        <taxon>Bacillati</taxon>
        <taxon>Actinomycetota</taxon>
        <taxon>Actinomycetes</taxon>
        <taxon>Geodermatophilales</taxon>
        <taxon>Geodermatophilaceae</taxon>
        <taxon>Modestobacter</taxon>
    </lineage>
</organism>
<dbReference type="SUPFAM" id="SSF55718">
    <property type="entry name" value="SCP-like"/>
    <property type="match status" value="1"/>
</dbReference>
<dbReference type="InterPro" id="IPR025559">
    <property type="entry name" value="Eis_dom"/>
</dbReference>
<feature type="domain" description="N-acetyltransferase" evidence="1">
    <location>
        <begin position="3"/>
        <end position="144"/>
    </location>
</feature>
<evidence type="ECO:0000313" key="2">
    <source>
        <dbReference type="EMBL" id="CCH90818.1"/>
    </source>
</evidence>
<dbReference type="CDD" id="cd04301">
    <property type="entry name" value="NAT_SF"/>
    <property type="match status" value="1"/>
</dbReference>
<keyword evidence="3" id="KW-1185">Reference proteome</keyword>
<dbReference type="Proteomes" id="UP000006461">
    <property type="component" value="Chromosome"/>
</dbReference>
<reference evidence="2 3" key="1">
    <citation type="journal article" date="2012" name="J. Bacteriol.">
        <title>Genome Sequence of Radiation-Resistant Modestobacter marinus Strain BC501, a Representative Actinobacterium That Thrives on Calcareous Stone Surfaces.</title>
        <authorList>
            <person name="Normand P."/>
            <person name="Gury J."/>
            <person name="Pujic P."/>
            <person name="Chouaia B."/>
            <person name="Crotti E."/>
            <person name="Brusetti L."/>
            <person name="Daffonchio D."/>
            <person name="Vacherie B."/>
            <person name="Barbe V."/>
            <person name="Medigue C."/>
            <person name="Calteau A."/>
            <person name="Ghodhbane-Gtari F."/>
            <person name="Essoussi I."/>
            <person name="Nouioui I."/>
            <person name="Abbassi-Ghozzi I."/>
            <person name="Gtari M."/>
        </authorList>
    </citation>
    <scope>NUCLEOTIDE SEQUENCE [LARGE SCALE GENOMIC DNA]</scope>
    <source>
        <strain evidence="3">BC 501</strain>
    </source>
</reference>
<accession>I4F5A5</accession>
<gene>
    <name evidence="2" type="ordered locus">MODMU_5445</name>
</gene>
<dbReference type="Gene3D" id="3.30.1050.10">
    <property type="entry name" value="SCP2 sterol-binding domain"/>
    <property type="match status" value="1"/>
</dbReference>
<dbReference type="Pfam" id="PF13530">
    <property type="entry name" value="SCP2_2"/>
    <property type="match status" value="1"/>
</dbReference>
<dbReference type="HOGENOM" id="CLU_050659_4_0_11"/>
<dbReference type="PANTHER" id="PTHR37817:SF1">
    <property type="entry name" value="N-ACETYLTRANSFERASE EIS"/>
    <property type="match status" value="1"/>
</dbReference>
<dbReference type="EMBL" id="FO203431">
    <property type="protein sequence ID" value="CCH90818.1"/>
    <property type="molecule type" value="Genomic_DNA"/>
</dbReference>
<evidence type="ECO:0000259" key="1">
    <source>
        <dbReference type="PROSITE" id="PS51186"/>
    </source>
</evidence>
<dbReference type="STRING" id="477641.MODMU_5445"/>
<proteinExistence type="predicted"/>
<dbReference type="InterPro" id="IPR000182">
    <property type="entry name" value="GNAT_dom"/>
</dbReference>
<dbReference type="eggNOG" id="COG4552">
    <property type="taxonomic scope" value="Bacteria"/>
</dbReference>
<dbReference type="PANTHER" id="PTHR37817">
    <property type="entry name" value="N-ACETYLTRANSFERASE EIS"/>
    <property type="match status" value="1"/>
</dbReference>
<dbReference type="OMA" id="QNTHALR"/>
<dbReference type="PROSITE" id="PS51186">
    <property type="entry name" value="GNAT"/>
    <property type="match status" value="1"/>
</dbReference>
<dbReference type="OrthoDB" id="3498897at2"/>
<dbReference type="AlphaFoldDB" id="I4F5A5"/>
<protein>
    <submittedName>
        <fullName evidence="2">N-acetyltransferase</fullName>
    </submittedName>
</protein>
<dbReference type="GO" id="GO:0030649">
    <property type="term" value="P:aminoglycoside antibiotic catabolic process"/>
    <property type="evidence" value="ECO:0007669"/>
    <property type="project" value="TreeGrafter"/>
</dbReference>
<dbReference type="Pfam" id="PF13527">
    <property type="entry name" value="Acetyltransf_9"/>
    <property type="match status" value="1"/>
</dbReference>
<dbReference type="Gene3D" id="3.40.630.30">
    <property type="match status" value="2"/>
</dbReference>
<dbReference type="InterPro" id="IPR051554">
    <property type="entry name" value="Acetyltransferase_Eis"/>
</dbReference>
<name>I4F5A5_MODI5</name>
<dbReference type="SUPFAM" id="SSF55729">
    <property type="entry name" value="Acyl-CoA N-acyltransferases (Nat)"/>
    <property type="match status" value="1"/>
</dbReference>
<dbReference type="KEGG" id="mmar:MODMU_5445"/>
<sequence>MSSTVRPLTTEELPAAWSLGRLAFGGPDEPPPSALREVDGVVRFGAFDDAGRLVGKITELPHEHWWGGRRVVSAGVSGVAVRPESRGGGVARAMLGTLLAHARERGAAVSALYPTVSDVYRSAGWEVAGVLGAVSLDVAGLPRPRDTGAVALRPGDAADLPLVTDLYEQVARTRDGLLTRRGGFFDLQPPDTPLPRGVDAVTLAEVDGELTGALLFGRGRGYGPDARLDVTTLLARDAPTARALVGVLAGWRTVTRTVRVPLLAGDPFSVVLPLERAEHSGQVWMLRPVDVVRAVETRGWPAHVRGRVAFRLDDALALWNAGAWELTVADGAGTLTRAAREPDLALDVRGFGVLYGGAGTGRSVAQAGLVGGTGDPAALDLLASGPQAQLLDYF</sequence>
<evidence type="ECO:0000313" key="3">
    <source>
        <dbReference type="Proteomes" id="UP000006461"/>
    </source>
</evidence>
<dbReference type="InterPro" id="IPR016181">
    <property type="entry name" value="Acyl_CoA_acyltransferase"/>
</dbReference>